<accession>A0ABT8FLS5</accession>
<sequence length="168" mass="18471">MDWSLTMTRIPPTLFTYEVPRHVIDDSWDLLREPGEQGFEAVVLWVGTVHDETTASVVAAVRPGQRAMSGDGGCAVEVPPEALRQLISALPDHIVVLVRLHTHPGEAYHSPVDDTNMLIAHEGAISIVVPDFAVAALDLATCSVNELRSQDGWRELEPEEVTERFPIT</sequence>
<reference evidence="1" key="1">
    <citation type="submission" date="2023-06" db="EMBL/GenBank/DDBJ databases">
        <title>Draft genome sequence of Nocardioides sp. SOB77.</title>
        <authorList>
            <person name="Zhang G."/>
        </authorList>
    </citation>
    <scope>NUCLEOTIDE SEQUENCE</scope>
    <source>
        <strain evidence="1">SOB77</strain>
    </source>
</reference>
<dbReference type="Proteomes" id="UP001168620">
    <property type="component" value="Unassembled WGS sequence"/>
</dbReference>
<keyword evidence="2" id="KW-1185">Reference proteome</keyword>
<comment type="caution">
    <text evidence="1">The sequence shown here is derived from an EMBL/GenBank/DDBJ whole genome shotgun (WGS) entry which is preliminary data.</text>
</comment>
<protein>
    <recommendedName>
        <fullName evidence="3">JAB domain-containing protein</fullName>
    </recommendedName>
</protein>
<proteinExistence type="predicted"/>
<evidence type="ECO:0008006" key="3">
    <source>
        <dbReference type="Google" id="ProtNLM"/>
    </source>
</evidence>
<gene>
    <name evidence="1" type="ORF">QWY28_21875</name>
</gene>
<organism evidence="1 2">
    <name type="scientific">Nocardioides oceani</name>
    <dbReference type="NCBI Taxonomy" id="3058369"/>
    <lineage>
        <taxon>Bacteria</taxon>
        <taxon>Bacillati</taxon>
        <taxon>Actinomycetota</taxon>
        <taxon>Actinomycetes</taxon>
        <taxon>Propionibacteriales</taxon>
        <taxon>Nocardioidaceae</taxon>
        <taxon>Nocardioides</taxon>
    </lineage>
</organism>
<dbReference type="EMBL" id="JAUHJQ010000017">
    <property type="protein sequence ID" value="MDN4175626.1"/>
    <property type="molecule type" value="Genomic_DNA"/>
</dbReference>
<evidence type="ECO:0000313" key="2">
    <source>
        <dbReference type="Proteomes" id="UP001168620"/>
    </source>
</evidence>
<dbReference type="RefSeq" id="WP_300955006.1">
    <property type="nucleotide sequence ID" value="NZ_JAUHJQ010000017.1"/>
</dbReference>
<evidence type="ECO:0000313" key="1">
    <source>
        <dbReference type="EMBL" id="MDN4175626.1"/>
    </source>
</evidence>
<name>A0ABT8FLS5_9ACTN</name>